<gene>
    <name evidence="2" type="ordered locus">Strop_0527</name>
</gene>
<dbReference type="Proteomes" id="UP000000235">
    <property type="component" value="Chromosome"/>
</dbReference>
<sequence length="88" mass="9232">MELMTRAFWVYAWERAVKTTAQTALSLMSVDYVGLLEVDWAAVGSAAGLAAVLSILTSLTGFSDSAPDAPEPAEAGDPGDTSRELPLT</sequence>
<feature type="compositionally biased region" description="Low complexity" evidence="1">
    <location>
        <begin position="65"/>
        <end position="79"/>
    </location>
</feature>
<organism evidence="2 3">
    <name type="scientific">Salinispora tropica (strain ATCC BAA-916 / DSM 44818 / JCM 13857 / NBRC 105044 / CNB-440)</name>
    <dbReference type="NCBI Taxonomy" id="369723"/>
    <lineage>
        <taxon>Bacteria</taxon>
        <taxon>Bacillati</taxon>
        <taxon>Actinomycetota</taxon>
        <taxon>Actinomycetes</taxon>
        <taxon>Micromonosporales</taxon>
        <taxon>Micromonosporaceae</taxon>
        <taxon>Salinispora</taxon>
    </lineage>
</organism>
<evidence type="ECO:0000256" key="1">
    <source>
        <dbReference type="SAM" id="MobiDB-lite"/>
    </source>
</evidence>
<dbReference type="AlphaFoldDB" id="A4X2B1"/>
<keyword evidence="3" id="KW-1185">Reference proteome</keyword>
<dbReference type="Pfam" id="PF16945">
    <property type="entry name" value="Phage_r1t_holin"/>
    <property type="match status" value="1"/>
</dbReference>
<proteinExistence type="predicted"/>
<protein>
    <recommendedName>
        <fullName evidence="4">Holin</fullName>
    </recommendedName>
</protein>
<evidence type="ECO:0000313" key="2">
    <source>
        <dbReference type="EMBL" id="ABP53011.1"/>
    </source>
</evidence>
<accession>A4X2B1</accession>
<dbReference type="STRING" id="369723.Strop_0527"/>
<dbReference type="EMBL" id="CP000667">
    <property type="protein sequence ID" value="ABP53011.1"/>
    <property type="molecule type" value="Genomic_DNA"/>
</dbReference>
<evidence type="ECO:0000313" key="3">
    <source>
        <dbReference type="Proteomes" id="UP000000235"/>
    </source>
</evidence>
<evidence type="ECO:0008006" key="4">
    <source>
        <dbReference type="Google" id="ProtNLM"/>
    </source>
</evidence>
<feature type="region of interest" description="Disordered" evidence="1">
    <location>
        <begin position="65"/>
        <end position="88"/>
    </location>
</feature>
<reference evidence="3" key="1">
    <citation type="journal article" date="2007" name="Proc. Natl. Acad. Sci. U.S.A.">
        <title>Genome sequencing reveals complex secondary metabolome in the marine actinomycete Salinispora tropica.</title>
        <authorList>
            <person name="Udwary D.W."/>
            <person name="Zeigler L."/>
            <person name="Asolkar R.N."/>
            <person name="Singan V."/>
            <person name="Lapidus A."/>
            <person name="Fenical W."/>
            <person name="Jensen P.R."/>
            <person name="Moore B.S."/>
        </authorList>
    </citation>
    <scope>NUCLEOTIDE SEQUENCE [LARGE SCALE GENOMIC DNA]</scope>
    <source>
        <strain evidence="3">ATCC BAA-916 / DSM 44818 / CNB-440</strain>
    </source>
</reference>
<name>A4X2B1_SALTO</name>
<dbReference type="HOGENOM" id="CLU_189779_1_0_11"/>
<dbReference type="KEGG" id="stp:Strop_0527"/>
<dbReference type="PATRIC" id="fig|369723.5.peg.541"/>
<dbReference type="InterPro" id="IPR020109">
    <property type="entry name" value="Holin_r1t"/>
</dbReference>